<keyword evidence="1" id="KW-1133">Transmembrane helix</keyword>
<dbReference type="EMBL" id="CAADFQ010000016">
    <property type="protein sequence ID" value="VFK30492.1"/>
    <property type="molecule type" value="Genomic_DNA"/>
</dbReference>
<gene>
    <name evidence="2" type="ORF">BECKMB1821G_GA0114241_100723</name>
    <name evidence="4" type="ORF">BECKMB1821H_GA0114242_10194</name>
    <name evidence="3" type="ORF">BECKMB1821I_GA0114274_10165</name>
</gene>
<feature type="transmembrane region" description="Helical" evidence="1">
    <location>
        <begin position="244"/>
        <end position="266"/>
    </location>
</feature>
<feature type="transmembrane region" description="Helical" evidence="1">
    <location>
        <begin position="416"/>
        <end position="444"/>
    </location>
</feature>
<evidence type="ECO:0000313" key="4">
    <source>
        <dbReference type="EMBL" id="VFK75272.1"/>
    </source>
</evidence>
<accession>A0A450XMF5</accession>
<dbReference type="EMBL" id="CAADGH010000019">
    <property type="protein sequence ID" value="VFK75272.1"/>
    <property type="molecule type" value="Genomic_DNA"/>
</dbReference>
<dbReference type="AlphaFoldDB" id="A0A450XMF5"/>
<feature type="transmembrane region" description="Helical" evidence="1">
    <location>
        <begin position="116"/>
        <end position="136"/>
    </location>
</feature>
<name>A0A450XMF5_9GAMM</name>
<evidence type="ECO:0000313" key="3">
    <source>
        <dbReference type="EMBL" id="VFK30492.1"/>
    </source>
</evidence>
<feature type="transmembrane region" description="Helical" evidence="1">
    <location>
        <begin position="352"/>
        <end position="381"/>
    </location>
</feature>
<organism evidence="3">
    <name type="scientific">Candidatus Kentrum sp. MB</name>
    <dbReference type="NCBI Taxonomy" id="2138164"/>
    <lineage>
        <taxon>Bacteria</taxon>
        <taxon>Pseudomonadati</taxon>
        <taxon>Pseudomonadota</taxon>
        <taxon>Gammaproteobacteria</taxon>
        <taxon>Candidatus Kentrum</taxon>
    </lineage>
</organism>
<keyword evidence="1" id="KW-0472">Membrane</keyword>
<feature type="transmembrane region" description="Helical" evidence="1">
    <location>
        <begin position="465"/>
        <end position="488"/>
    </location>
</feature>
<dbReference type="EMBL" id="CAADFO010000007">
    <property type="protein sequence ID" value="VFK24090.1"/>
    <property type="molecule type" value="Genomic_DNA"/>
</dbReference>
<proteinExistence type="predicted"/>
<feature type="transmembrane region" description="Helical" evidence="1">
    <location>
        <begin position="278"/>
        <end position="301"/>
    </location>
</feature>
<evidence type="ECO:0000313" key="2">
    <source>
        <dbReference type="EMBL" id="VFK24090.1"/>
    </source>
</evidence>
<feature type="transmembrane region" description="Helical" evidence="1">
    <location>
        <begin position="7"/>
        <end position="26"/>
    </location>
</feature>
<feature type="transmembrane region" description="Helical" evidence="1">
    <location>
        <begin position="203"/>
        <end position="232"/>
    </location>
</feature>
<sequence>MSISLPFHLPLWTLPLVLLAMGWFWYQYRMFMATGKDDEQRQRLANDRAMRRGWIAERRWEARYLAILGWSLDKVTRFTRDAEPFFAPAPGSWRGRLFGVNPWTEGSYLLCLRLAFLYPFAGFLIGWALTGAGALAGQEVIDPLEAGWRVLALAAMVLMGWLWFKAVRATGWAQWGYWLAGTAMIGLVGLGMAIAGAPIMGGVILFILTLAMAASAGAGAGTTIFFIALAGPVGMAILSGADTITAWIGALVIFFIVVTFGIHLLADQLRRRLRSARGVLRYWLGFNLLSMLAVAATMVWFFPHAPNPQSVSLLGLIFLGILPMANAALDWLSLGVTRGLLSAIRNGHHAGYWAWGWALVDMVLALVFLFLIISVTLGLLAGLNAASVYGGGEPVLDLKGLLDGLAQDPTAAEFGWIHFMMLSTLLPTLAHFLIAGVSIVLWLPERMRIRILADFDKLESTRLQAFGYFSLTPLVAFAVSVGLLWLLYWLVSAHHGLIGGALLTWARALVGWLEPSL</sequence>
<evidence type="ECO:0000256" key="1">
    <source>
        <dbReference type="SAM" id="Phobius"/>
    </source>
</evidence>
<keyword evidence="1" id="KW-0812">Transmembrane</keyword>
<reference evidence="3" key="1">
    <citation type="submission" date="2019-02" db="EMBL/GenBank/DDBJ databases">
        <authorList>
            <person name="Gruber-Vodicka R. H."/>
            <person name="Seah K. B. B."/>
        </authorList>
    </citation>
    <scope>NUCLEOTIDE SEQUENCE</scope>
    <source>
        <strain evidence="2">BECK_BZ197</strain>
        <strain evidence="4">BECK_BZ198</strain>
        <strain evidence="3">BECK_BZ199</strain>
    </source>
</reference>
<protein>
    <submittedName>
        <fullName evidence="3">Uncharacterized protein</fullName>
    </submittedName>
</protein>
<feature type="transmembrane region" description="Helical" evidence="1">
    <location>
        <begin position="176"/>
        <end position="196"/>
    </location>
</feature>
<feature type="transmembrane region" description="Helical" evidence="1">
    <location>
        <begin position="313"/>
        <end position="332"/>
    </location>
</feature>
<feature type="transmembrane region" description="Helical" evidence="1">
    <location>
        <begin position="148"/>
        <end position="164"/>
    </location>
</feature>